<dbReference type="Gene3D" id="3.90.79.10">
    <property type="entry name" value="Nucleoside Triphosphate Pyrophosphohydrolase"/>
    <property type="match status" value="1"/>
</dbReference>
<organism evidence="4 5">
    <name type="scientific">Piscinibacter terrae</name>
    <dbReference type="NCBI Taxonomy" id="2496871"/>
    <lineage>
        <taxon>Bacteria</taxon>
        <taxon>Pseudomonadati</taxon>
        <taxon>Pseudomonadota</taxon>
        <taxon>Betaproteobacteria</taxon>
        <taxon>Burkholderiales</taxon>
        <taxon>Sphaerotilaceae</taxon>
        <taxon>Piscinibacter</taxon>
    </lineage>
</organism>
<proteinExistence type="predicted"/>
<dbReference type="InterPro" id="IPR015797">
    <property type="entry name" value="NUDIX_hydrolase-like_dom_sf"/>
</dbReference>
<evidence type="ECO:0000256" key="1">
    <source>
        <dbReference type="ARBA" id="ARBA00001946"/>
    </source>
</evidence>
<keyword evidence="2" id="KW-0378">Hydrolase</keyword>
<comment type="cofactor">
    <cofactor evidence="1">
        <name>Mg(2+)</name>
        <dbReference type="ChEBI" id="CHEBI:18420"/>
    </cofactor>
</comment>
<dbReference type="PROSITE" id="PS00893">
    <property type="entry name" value="NUDIX_BOX"/>
    <property type="match status" value="1"/>
</dbReference>
<accession>A0A3N7HXX7</accession>
<dbReference type="GO" id="GO:0016787">
    <property type="term" value="F:hydrolase activity"/>
    <property type="evidence" value="ECO:0007669"/>
    <property type="project" value="UniProtKB-KW"/>
</dbReference>
<dbReference type="PROSITE" id="PS51462">
    <property type="entry name" value="NUDIX"/>
    <property type="match status" value="1"/>
</dbReference>
<keyword evidence="5" id="KW-1185">Reference proteome</keyword>
<dbReference type="AlphaFoldDB" id="A0A3N7HXX7"/>
<dbReference type="SUPFAM" id="SSF55811">
    <property type="entry name" value="Nudix"/>
    <property type="match status" value="1"/>
</dbReference>
<dbReference type="CDD" id="cd03676">
    <property type="entry name" value="NUDIX_Tnr3_like"/>
    <property type="match status" value="1"/>
</dbReference>
<dbReference type="InterPro" id="IPR020084">
    <property type="entry name" value="NUDIX_hydrolase_CS"/>
</dbReference>
<reference evidence="4 5" key="1">
    <citation type="submission" date="2018-08" db="EMBL/GenBank/DDBJ databases">
        <authorList>
            <person name="Khan S.A."/>
            <person name="Jeon C.O."/>
            <person name="Chun B.H."/>
            <person name="Jeong S.E."/>
        </authorList>
    </citation>
    <scope>NUCLEOTIDE SEQUENCE [LARGE SCALE GENOMIC DNA]</scope>
    <source>
        <strain evidence="4 5">S-16</strain>
    </source>
</reference>
<evidence type="ECO:0000313" key="5">
    <source>
        <dbReference type="Proteomes" id="UP000267464"/>
    </source>
</evidence>
<protein>
    <submittedName>
        <fullName evidence="4">NUDIX domain-containing protein</fullName>
    </submittedName>
</protein>
<comment type="caution">
    <text evidence="4">The sequence shown here is derived from an EMBL/GenBank/DDBJ whole genome shotgun (WGS) entry which is preliminary data.</text>
</comment>
<dbReference type="InterPro" id="IPR000086">
    <property type="entry name" value="NUDIX_hydrolase_dom"/>
</dbReference>
<dbReference type="OrthoDB" id="5621792at2"/>
<dbReference type="Proteomes" id="UP000267464">
    <property type="component" value="Unassembled WGS sequence"/>
</dbReference>
<dbReference type="Pfam" id="PF00293">
    <property type="entry name" value="NUDIX"/>
    <property type="match status" value="1"/>
</dbReference>
<name>A0A3N7HXX7_9BURK</name>
<sequence>MGFDRDSAWFRDYLARAQVGPAMPRGRLLIGSRVCGSVEPRLAQEMVQAGLPVQASGDGWAVTGAPDESLHAMARWLHANGHGGKWRHERVAVTDEQGQVVAAVERAAVRVLGIATQAVHLVGSDADGRVWVQRRALDKAVDPGMLDTLVGGLAAFGESVATTLEREAWEEAGLRLADLGEVRDIGRAVVRRPVSDGYMVEHMAMFSAQVPSHMVPSNQDGEVMGFDCLAVDDLVRRMSAGEFTFEAVLIHSAWIEAQSSLHLGR</sequence>
<evidence type="ECO:0000313" key="4">
    <source>
        <dbReference type="EMBL" id="RQP25921.1"/>
    </source>
</evidence>
<reference evidence="4 5" key="2">
    <citation type="submission" date="2018-12" db="EMBL/GenBank/DDBJ databases">
        <title>Rhizobacter gummiphilus sp. nov., a rubber-degrading bacterium isolated from the soil of a botanical garden in Japan.</title>
        <authorList>
            <person name="Shunsuke S.S."/>
        </authorList>
    </citation>
    <scope>NUCLEOTIDE SEQUENCE [LARGE SCALE GENOMIC DNA]</scope>
    <source>
        <strain evidence="4 5">S-16</strain>
    </source>
</reference>
<dbReference type="RefSeq" id="WP_124538590.1">
    <property type="nucleotide sequence ID" value="NZ_QUSW01000001.1"/>
</dbReference>
<evidence type="ECO:0000256" key="2">
    <source>
        <dbReference type="ARBA" id="ARBA00022801"/>
    </source>
</evidence>
<evidence type="ECO:0000259" key="3">
    <source>
        <dbReference type="PROSITE" id="PS51462"/>
    </source>
</evidence>
<dbReference type="EMBL" id="QUSW01000001">
    <property type="protein sequence ID" value="RQP25921.1"/>
    <property type="molecule type" value="Genomic_DNA"/>
</dbReference>
<gene>
    <name evidence="4" type="ORF">DZC73_02385</name>
</gene>
<feature type="domain" description="Nudix hydrolase" evidence="3">
    <location>
        <begin position="104"/>
        <end position="251"/>
    </location>
</feature>